<reference evidence="13" key="1">
    <citation type="submission" date="2006-09" db="EMBL/GenBank/DDBJ databases">
        <title>Complete sequence of Rhodopseudomonas palustris BisA53.</title>
        <authorList>
            <consortium name="US DOE Joint Genome Institute"/>
            <person name="Copeland A."/>
            <person name="Lucas S."/>
            <person name="Lapidus A."/>
            <person name="Barry K."/>
            <person name="Detter J.C."/>
            <person name="Glavina del Rio T."/>
            <person name="Hammon N."/>
            <person name="Israni S."/>
            <person name="Dalin E."/>
            <person name="Tice H."/>
            <person name="Pitluck S."/>
            <person name="Chain P."/>
            <person name="Malfatti S."/>
            <person name="Shin M."/>
            <person name="Vergez L."/>
            <person name="Schmutz J."/>
            <person name="Larimer F."/>
            <person name="Land M."/>
            <person name="Hauser L."/>
            <person name="Pelletier D.A."/>
            <person name="Kyrpides N."/>
            <person name="Kim E."/>
            <person name="Harwood C.S."/>
            <person name="Oda Y."/>
            <person name="Richardson P."/>
        </authorList>
    </citation>
    <scope>NUCLEOTIDE SEQUENCE [LARGE SCALE GENOMIC DNA]</scope>
    <source>
        <strain evidence="13">BisA53</strain>
    </source>
</reference>
<dbReference type="eggNOG" id="ENOG5033CGS">
    <property type="taxonomic scope" value="Bacteria"/>
</dbReference>
<evidence type="ECO:0000256" key="7">
    <source>
        <dbReference type="ARBA" id="ARBA00022519"/>
    </source>
</evidence>
<evidence type="ECO:0000256" key="1">
    <source>
        <dbReference type="ARBA" id="ARBA00002442"/>
    </source>
</evidence>
<evidence type="ECO:0000256" key="11">
    <source>
        <dbReference type="ARBA" id="ARBA00023136"/>
    </source>
</evidence>
<evidence type="ECO:0000256" key="12">
    <source>
        <dbReference type="RuleBase" id="RU363101"/>
    </source>
</evidence>
<organism evidence="13">
    <name type="scientific">Rhodopseudomonas palustris (strain BisA53)</name>
    <dbReference type="NCBI Taxonomy" id="316055"/>
    <lineage>
        <taxon>Bacteria</taxon>
        <taxon>Pseudomonadati</taxon>
        <taxon>Pseudomonadota</taxon>
        <taxon>Alphaproteobacteria</taxon>
        <taxon>Hyphomicrobiales</taxon>
        <taxon>Nitrobacteraceae</taxon>
        <taxon>Rhodopseudomonas</taxon>
    </lineage>
</organism>
<keyword evidence="7 12" id="KW-0997">Cell inner membrane</keyword>
<name>Q07UW1_RHOP5</name>
<dbReference type="AlphaFoldDB" id="Q07UW1"/>
<evidence type="ECO:0000256" key="4">
    <source>
        <dbReference type="ARBA" id="ARBA00016461"/>
    </source>
</evidence>
<keyword evidence="9 12" id="KW-0201">Cytochrome c-type biogenesis</keyword>
<keyword evidence="5 12" id="KW-0813">Transport</keyword>
<dbReference type="EMBL" id="CP000463">
    <property type="protein sequence ID" value="ABJ04273.1"/>
    <property type="molecule type" value="Genomic_DNA"/>
</dbReference>
<dbReference type="KEGG" id="rpe:RPE_0314"/>
<sequence length="59" mass="6728">MSLGPYASFIIWSYAGVFLVVAILIVWVLLDHRRQKARLRELEQAGITRRSRQPSAEAS</sequence>
<gene>
    <name evidence="13" type="ordered locus">RPE_0314</name>
</gene>
<feature type="transmembrane region" description="Helical" evidence="12">
    <location>
        <begin position="6"/>
        <end position="30"/>
    </location>
</feature>
<evidence type="ECO:0000256" key="2">
    <source>
        <dbReference type="ARBA" id="ARBA00004377"/>
    </source>
</evidence>
<keyword evidence="6 12" id="KW-1003">Cell membrane</keyword>
<evidence type="ECO:0000256" key="10">
    <source>
        <dbReference type="ARBA" id="ARBA00022989"/>
    </source>
</evidence>
<keyword evidence="11 12" id="KW-0472">Membrane</keyword>
<evidence type="ECO:0000256" key="5">
    <source>
        <dbReference type="ARBA" id="ARBA00022448"/>
    </source>
</evidence>
<keyword evidence="8 12" id="KW-0812">Transmembrane</keyword>
<dbReference type="GO" id="GO:0015886">
    <property type="term" value="P:heme transport"/>
    <property type="evidence" value="ECO:0007669"/>
    <property type="project" value="InterPro"/>
</dbReference>
<accession>Q07UW1</accession>
<dbReference type="HOGENOM" id="CLU_199071_0_0_5"/>
<evidence type="ECO:0000256" key="6">
    <source>
        <dbReference type="ARBA" id="ARBA00022475"/>
    </source>
</evidence>
<protein>
    <recommendedName>
        <fullName evidence="4 12">Heme exporter protein D</fullName>
    </recommendedName>
</protein>
<comment type="function">
    <text evidence="1 12">Required for the export of heme to the periplasm for the biogenesis of c-type cytochromes.</text>
</comment>
<dbReference type="NCBIfam" id="TIGR03141">
    <property type="entry name" value="cytochro_ccmD"/>
    <property type="match status" value="1"/>
</dbReference>
<evidence type="ECO:0000256" key="3">
    <source>
        <dbReference type="ARBA" id="ARBA00008741"/>
    </source>
</evidence>
<evidence type="ECO:0000256" key="9">
    <source>
        <dbReference type="ARBA" id="ARBA00022748"/>
    </source>
</evidence>
<comment type="similarity">
    <text evidence="3 12">Belongs to the CcmD/CycX/HelD family.</text>
</comment>
<dbReference type="STRING" id="316055.RPE_0314"/>
<dbReference type="GO" id="GO:0017004">
    <property type="term" value="P:cytochrome complex assembly"/>
    <property type="evidence" value="ECO:0007669"/>
    <property type="project" value="UniProtKB-KW"/>
</dbReference>
<dbReference type="InterPro" id="IPR007078">
    <property type="entry name" value="Haem_export_protD_CcmD"/>
</dbReference>
<proteinExistence type="inferred from homology"/>
<evidence type="ECO:0000313" key="13">
    <source>
        <dbReference type="EMBL" id="ABJ04273.1"/>
    </source>
</evidence>
<comment type="subcellular location">
    <subcellularLocation>
        <location evidence="2 12">Cell inner membrane</location>
        <topology evidence="2 12">Single-pass membrane protein</topology>
    </subcellularLocation>
</comment>
<dbReference type="Pfam" id="PF04995">
    <property type="entry name" value="CcmD"/>
    <property type="match status" value="1"/>
</dbReference>
<evidence type="ECO:0000256" key="8">
    <source>
        <dbReference type="ARBA" id="ARBA00022692"/>
    </source>
</evidence>
<dbReference type="GO" id="GO:0005886">
    <property type="term" value="C:plasma membrane"/>
    <property type="evidence" value="ECO:0007669"/>
    <property type="project" value="UniProtKB-SubCell"/>
</dbReference>
<keyword evidence="10 12" id="KW-1133">Transmembrane helix</keyword>